<keyword evidence="3" id="KW-1185">Reference proteome</keyword>
<organism evidence="2 3">
    <name type="scientific">Pseudotamlana haliotis</name>
    <dbReference type="NCBI Taxonomy" id="2614804"/>
    <lineage>
        <taxon>Bacteria</taxon>
        <taxon>Pseudomonadati</taxon>
        <taxon>Bacteroidota</taxon>
        <taxon>Flavobacteriia</taxon>
        <taxon>Flavobacteriales</taxon>
        <taxon>Flavobacteriaceae</taxon>
        <taxon>Pseudotamlana</taxon>
    </lineage>
</organism>
<evidence type="ECO:0000256" key="1">
    <source>
        <dbReference type="SAM" id="Phobius"/>
    </source>
</evidence>
<dbReference type="EMBL" id="WAAT01000022">
    <property type="protein sequence ID" value="KAB1069736.1"/>
    <property type="molecule type" value="Genomic_DNA"/>
</dbReference>
<dbReference type="Proteomes" id="UP000441333">
    <property type="component" value="Unassembled WGS sequence"/>
</dbReference>
<feature type="transmembrane region" description="Helical" evidence="1">
    <location>
        <begin position="53"/>
        <end position="77"/>
    </location>
</feature>
<accession>A0A6N6MFU4</accession>
<name>A0A6N6MFU4_9FLAO</name>
<reference evidence="2 3" key="1">
    <citation type="submission" date="2019-09" db="EMBL/GenBank/DDBJ databases">
        <authorList>
            <person name="Cao W.R."/>
        </authorList>
    </citation>
    <scope>NUCLEOTIDE SEQUENCE [LARGE SCALE GENOMIC DNA]</scope>
    <source>
        <strain evidence="2 3">B1N29</strain>
    </source>
</reference>
<gene>
    <name evidence="2" type="ORF">F6U93_02665</name>
</gene>
<dbReference type="RefSeq" id="WP_150936564.1">
    <property type="nucleotide sequence ID" value="NZ_WAAT01000022.1"/>
</dbReference>
<dbReference type="PANTHER" id="PTHR37309">
    <property type="entry name" value="SLR0284 PROTEIN"/>
    <property type="match status" value="1"/>
</dbReference>
<dbReference type="PANTHER" id="PTHR37309:SF1">
    <property type="entry name" value="SLR0284 PROTEIN"/>
    <property type="match status" value="1"/>
</dbReference>
<evidence type="ECO:0000313" key="3">
    <source>
        <dbReference type="Proteomes" id="UP000441333"/>
    </source>
</evidence>
<protein>
    <submittedName>
        <fullName evidence="2">Phage holin family protein</fullName>
    </submittedName>
</protein>
<dbReference type="AlphaFoldDB" id="A0A6N6MFU4"/>
<keyword evidence="1" id="KW-0812">Transmembrane</keyword>
<comment type="caution">
    <text evidence="2">The sequence shown here is derived from an EMBL/GenBank/DDBJ whole genome shotgun (WGS) entry which is preliminary data.</text>
</comment>
<keyword evidence="1" id="KW-0472">Membrane</keyword>
<dbReference type="InterPro" id="IPR007165">
    <property type="entry name" value="Phage_holin_4_2"/>
</dbReference>
<feature type="transmembrane region" description="Helical" evidence="1">
    <location>
        <begin position="28"/>
        <end position="46"/>
    </location>
</feature>
<keyword evidence="1" id="KW-1133">Transmembrane helix</keyword>
<sequence length="113" mass="12139">MKLLLNLLLTALGVFVLANVLSGVHVDGYMTALIVAVILGLLNIFIKPILVIFTLPITVLTLGLFLLVINAFIILIAGNLISGFSVDGIWTAILFSILLSILESILHSLLKDD</sequence>
<proteinExistence type="predicted"/>
<feature type="transmembrane region" description="Helical" evidence="1">
    <location>
        <begin position="89"/>
        <end position="110"/>
    </location>
</feature>
<evidence type="ECO:0000313" key="2">
    <source>
        <dbReference type="EMBL" id="KAB1069736.1"/>
    </source>
</evidence>
<dbReference type="Pfam" id="PF04020">
    <property type="entry name" value="Phage_holin_4_2"/>
    <property type="match status" value="1"/>
</dbReference>